<keyword evidence="2" id="KW-1185">Reference proteome</keyword>
<sequence>MVIRTSTASFMIEGSDSTDGCINIRCTSQVELYRFFGSVEIKETGNTHFPYLAKSCKQEFANALILMVKEIDYSEFSEFSMALA</sequence>
<reference evidence="1" key="1">
    <citation type="submission" date="2022-10" db="EMBL/GenBank/DDBJ databases">
        <title>Algoriphagus sp. a novel bacteria isolate from halophytes salicornia europaea.</title>
        <authorList>
            <person name="Peng Y."/>
            <person name="Jiang L."/>
            <person name="Lee J."/>
        </authorList>
    </citation>
    <scope>NUCLEOTIDE SEQUENCE</scope>
    <source>
        <strain evidence="1">TR-M5</strain>
    </source>
</reference>
<name>A0ABY6MIX3_9BACT</name>
<gene>
    <name evidence="1" type="ORF">OM944_00550</name>
</gene>
<dbReference type="EMBL" id="CP110226">
    <property type="protein sequence ID" value="UZD22990.1"/>
    <property type="molecule type" value="Genomic_DNA"/>
</dbReference>
<proteinExistence type="predicted"/>
<dbReference type="Proteomes" id="UP001163156">
    <property type="component" value="Chromosome"/>
</dbReference>
<dbReference type="RefSeq" id="WP_264809514.1">
    <property type="nucleotide sequence ID" value="NZ_CP110226.1"/>
</dbReference>
<evidence type="ECO:0000313" key="2">
    <source>
        <dbReference type="Proteomes" id="UP001163156"/>
    </source>
</evidence>
<protein>
    <submittedName>
        <fullName evidence="1">Uncharacterized protein</fullName>
    </submittedName>
</protein>
<accession>A0ABY6MIX3</accession>
<organism evidence="1 2">
    <name type="scientific">Algoriphagus halophytocola</name>
    <dbReference type="NCBI Taxonomy" id="2991499"/>
    <lineage>
        <taxon>Bacteria</taxon>
        <taxon>Pseudomonadati</taxon>
        <taxon>Bacteroidota</taxon>
        <taxon>Cytophagia</taxon>
        <taxon>Cytophagales</taxon>
        <taxon>Cyclobacteriaceae</taxon>
        <taxon>Algoriphagus</taxon>
    </lineage>
</organism>
<evidence type="ECO:0000313" key="1">
    <source>
        <dbReference type="EMBL" id="UZD22990.1"/>
    </source>
</evidence>